<accession>A0AAV7I782</accession>
<proteinExistence type="predicted"/>
<evidence type="ECO:0000313" key="1">
    <source>
        <dbReference type="EMBL" id="KAH0546041.1"/>
    </source>
</evidence>
<protein>
    <submittedName>
        <fullName evidence="1">Uncharacterized protein</fullName>
    </submittedName>
</protein>
<reference evidence="1 2" key="1">
    <citation type="journal article" date="2021" name="J. Hered.">
        <title>A chromosome-level genome assembly of the parasitoid wasp, Cotesia glomerata (Hymenoptera: Braconidae).</title>
        <authorList>
            <person name="Pinto B.J."/>
            <person name="Weis J.J."/>
            <person name="Gamble T."/>
            <person name="Ode P.J."/>
            <person name="Paul R."/>
            <person name="Zaspel J.M."/>
        </authorList>
    </citation>
    <scope>NUCLEOTIDE SEQUENCE [LARGE SCALE GENOMIC DNA]</scope>
    <source>
        <strain evidence="1">CgM1</strain>
    </source>
</reference>
<comment type="caution">
    <text evidence="1">The sequence shown here is derived from an EMBL/GenBank/DDBJ whole genome shotgun (WGS) entry which is preliminary data.</text>
</comment>
<evidence type="ECO:0000313" key="2">
    <source>
        <dbReference type="Proteomes" id="UP000826195"/>
    </source>
</evidence>
<keyword evidence="2" id="KW-1185">Reference proteome</keyword>
<dbReference type="AlphaFoldDB" id="A0AAV7I782"/>
<dbReference type="Proteomes" id="UP000826195">
    <property type="component" value="Unassembled WGS sequence"/>
</dbReference>
<dbReference type="EMBL" id="JAHXZJ010002237">
    <property type="protein sequence ID" value="KAH0546041.1"/>
    <property type="molecule type" value="Genomic_DNA"/>
</dbReference>
<organism evidence="1 2">
    <name type="scientific">Cotesia glomerata</name>
    <name type="common">Lepidopteran parasitic wasp</name>
    <name type="synonym">Apanteles glomeratus</name>
    <dbReference type="NCBI Taxonomy" id="32391"/>
    <lineage>
        <taxon>Eukaryota</taxon>
        <taxon>Metazoa</taxon>
        <taxon>Ecdysozoa</taxon>
        <taxon>Arthropoda</taxon>
        <taxon>Hexapoda</taxon>
        <taxon>Insecta</taxon>
        <taxon>Pterygota</taxon>
        <taxon>Neoptera</taxon>
        <taxon>Endopterygota</taxon>
        <taxon>Hymenoptera</taxon>
        <taxon>Apocrita</taxon>
        <taxon>Ichneumonoidea</taxon>
        <taxon>Braconidae</taxon>
        <taxon>Microgastrinae</taxon>
        <taxon>Cotesia</taxon>
    </lineage>
</organism>
<sequence length="197" mass="22304">MIKIEIVGISVNAKYPIKQRELFVIQDRELEILRLAQNLTRRGGSPVAKAMCRSKDLSLFAVGLDIEIVMRELNYWIYIGSYATIITLTFRAYNPIIGTVREPTSPQFPTTCAVVDTPDIIGSSSVTLRFSFWKINKSFSVAQAANFRRITRMTPKTVECLLKYGVVPSEVIFLLKECKQNCSVYKQPEAKVEAETK</sequence>
<gene>
    <name evidence="1" type="ORF">KQX54_006072</name>
</gene>
<name>A0AAV7I782_COTGL</name>